<organism evidence="7 8">
    <name type="scientific">Metapseudomonas resinovorans</name>
    <name type="common">Pseudomonas resinovorans</name>
    <dbReference type="NCBI Taxonomy" id="53412"/>
    <lineage>
        <taxon>Bacteria</taxon>
        <taxon>Pseudomonadati</taxon>
        <taxon>Pseudomonadota</taxon>
        <taxon>Gammaproteobacteria</taxon>
        <taxon>Pseudomonadales</taxon>
        <taxon>Pseudomonadaceae</taxon>
        <taxon>Metapseudomonas</taxon>
    </lineage>
</organism>
<evidence type="ECO:0000256" key="1">
    <source>
        <dbReference type="ARBA" id="ARBA00007044"/>
    </source>
</evidence>
<dbReference type="InterPro" id="IPR036661">
    <property type="entry name" value="Luciferase-like_sf"/>
</dbReference>
<dbReference type="InterPro" id="IPR011251">
    <property type="entry name" value="Luciferase-like_dom"/>
</dbReference>
<dbReference type="PANTHER" id="PTHR42847">
    <property type="entry name" value="ALKANESULFONATE MONOOXYGENASE"/>
    <property type="match status" value="1"/>
</dbReference>
<dbReference type="Pfam" id="PF00296">
    <property type="entry name" value="Bac_luciferase"/>
    <property type="match status" value="1"/>
</dbReference>
<dbReference type="InterPro" id="IPR050172">
    <property type="entry name" value="SsuD_RutA_monooxygenase"/>
</dbReference>
<protein>
    <submittedName>
        <fullName evidence="7">LLM class flavin-dependent oxidoreductase</fullName>
    </submittedName>
</protein>
<keyword evidence="2" id="KW-0285">Flavoprotein</keyword>
<dbReference type="RefSeq" id="WP_271471774.1">
    <property type="nucleotide sequence ID" value="NZ_JANEWF010000028.1"/>
</dbReference>
<sequence>MSIEFVGMVFPRQWSETQGPRTGDFDLEFLRQHARAHEHAGFDRVLIASGPGSADSLQLAAYVAAHTERLGFMIAHRPALTSPTVAARAFATLDHTTGGGRIRLHAITGITAEPQEGDPLLDKTERYRRTDEYLEIVRRTWTSAEPFDFDGQYFQIKSAFSPVKPLQKPHIPISFGGSSDIAYQIAVKHADLYALWGEPLTGVAEQIGKLRAAAQQAGVASPRVSLSVRLILGPTEELAWKRAGEILAQIQANPQFAEGSPWRKRIKGTGSERLLAAAAAGDRHDRALWMPTATAVGAYGDTTALVGTPETVAEALLDYVDLGVTTFLNRGYDPYYDAVDYGRWIIPAVRAEARRRELQRAEKASA</sequence>
<evidence type="ECO:0000259" key="6">
    <source>
        <dbReference type="Pfam" id="PF00296"/>
    </source>
</evidence>
<dbReference type="CDD" id="cd01094">
    <property type="entry name" value="Alkanesulfonate_monoxygenase"/>
    <property type="match status" value="1"/>
</dbReference>
<evidence type="ECO:0000313" key="8">
    <source>
        <dbReference type="Proteomes" id="UP001211689"/>
    </source>
</evidence>
<proteinExistence type="inferred from homology"/>
<dbReference type="EMBL" id="JANEWF010000028">
    <property type="protein sequence ID" value="MDA8485439.1"/>
    <property type="molecule type" value="Genomic_DNA"/>
</dbReference>
<dbReference type="PANTHER" id="PTHR42847:SF4">
    <property type="entry name" value="ALKANESULFONATE MONOOXYGENASE-RELATED"/>
    <property type="match status" value="1"/>
</dbReference>
<keyword evidence="3" id="KW-0288">FMN</keyword>
<evidence type="ECO:0000256" key="4">
    <source>
        <dbReference type="ARBA" id="ARBA00023002"/>
    </source>
</evidence>
<comment type="caution">
    <text evidence="7">The sequence shown here is derived from an EMBL/GenBank/DDBJ whole genome shotgun (WGS) entry which is preliminary data.</text>
</comment>
<name>A0ABT4Y9V0_METRE</name>
<accession>A0ABT4Y9V0</accession>
<keyword evidence="8" id="KW-1185">Reference proteome</keyword>
<keyword evidence="5" id="KW-0503">Monooxygenase</keyword>
<evidence type="ECO:0000256" key="3">
    <source>
        <dbReference type="ARBA" id="ARBA00022643"/>
    </source>
</evidence>
<evidence type="ECO:0000256" key="2">
    <source>
        <dbReference type="ARBA" id="ARBA00022630"/>
    </source>
</evidence>
<dbReference type="SUPFAM" id="SSF51679">
    <property type="entry name" value="Bacterial luciferase-like"/>
    <property type="match status" value="1"/>
</dbReference>
<dbReference type="Proteomes" id="UP001211689">
    <property type="component" value="Unassembled WGS sequence"/>
</dbReference>
<evidence type="ECO:0000256" key="5">
    <source>
        <dbReference type="ARBA" id="ARBA00023033"/>
    </source>
</evidence>
<reference evidence="7 8" key="1">
    <citation type="submission" date="2022-07" db="EMBL/GenBank/DDBJ databases">
        <title>Genome Analysis of Selected Gammaproteobacteria from Nigerian Food snails.</title>
        <authorList>
            <person name="Okafor A.C."/>
        </authorList>
    </citation>
    <scope>NUCLEOTIDE SEQUENCE [LARGE SCALE GENOMIC DNA]</scope>
    <source>
        <strain evidence="7 8">Awg 2</strain>
    </source>
</reference>
<evidence type="ECO:0000313" key="7">
    <source>
        <dbReference type="EMBL" id="MDA8485439.1"/>
    </source>
</evidence>
<gene>
    <name evidence="7" type="ORF">NNO07_20425</name>
</gene>
<comment type="similarity">
    <text evidence="1">Belongs to the SsuD family.</text>
</comment>
<keyword evidence="4" id="KW-0560">Oxidoreductase</keyword>
<dbReference type="Gene3D" id="3.20.20.30">
    <property type="entry name" value="Luciferase-like domain"/>
    <property type="match status" value="1"/>
</dbReference>
<feature type="domain" description="Luciferase-like" evidence="6">
    <location>
        <begin position="5"/>
        <end position="325"/>
    </location>
</feature>